<reference evidence="1 2" key="1">
    <citation type="journal article" date="2012" name="J. Bacteriol.">
        <title>Complete genome sequence of a thermophilic methanogen, Methanocella conradii HZ254, isolated from Chinese rice field soil.</title>
        <authorList>
            <person name="Lu Z."/>
            <person name="Lu Y."/>
        </authorList>
    </citation>
    <scope>NUCLEOTIDE SEQUENCE [LARGE SCALE GENOMIC DNA]</scope>
    <source>
        <strain evidence="2">DSM 24694 / JCM 17849 / CGMCC 1.5162 / HZ254</strain>
    </source>
</reference>
<dbReference type="AlphaFoldDB" id="H8IAL2"/>
<sequence length="192" mass="20871">MAYVSRMRALPLIIALITLMVMPSMASGTTIPINKDFRDGDVVIHVLQVNITDYPMGNVYSPDPSNTVWPKLVFTYENKGTEPVNGNLEVAFFDDKGNQYPPSGHLVDVTMDPLQPGKTSDIRFVEAAVIPKDTKLVYFKVYINGKGEAVDIPYTEATATPVPGQGGGANKCCLAMLLPLMAIGVYMASKLK</sequence>
<organism evidence="1 2">
    <name type="scientific">Methanocella conradii (strain DSM 24694 / JCM 17849 / CGMCC 1.5162 / HZ254)</name>
    <dbReference type="NCBI Taxonomy" id="1041930"/>
    <lineage>
        <taxon>Archaea</taxon>
        <taxon>Methanobacteriati</taxon>
        <taxon>Methanobacteriota</taxon>
        <taxon>Stenosarchaea group</taxon>
        <taxon>Methanomicrobia</taxon>
        <taxon>Methanocellales</taxon>
        <taxon>Methanocellaceae</taxon>
        <taxon>Methanocella</taxon>
    </lineage>
</organism>
<dbReference type="KEGG" id="mez:Mtc_1355"/>
<dbReference type="Proteomes" id="UP000005233">
    <property type="component" value="Chromosome"/>
</dbReference>
<keyword evidence="2" id="KW-1185">Reference proteome</keyword>
<dbReference type="STRING" id="1041930.Mtc_1355"/>
<dbReference type="EMBL" id="CP003243">
    <property type="protein sequence ID" value="AFD00109.1"/>
    <property type="molecule type" value="Genomic_DNA"/>
</dbReference>
<evidence type="ECO:0000313" key="2">
    <source>
        <dbReference type="Proteomes" id="UP000005233"/>
    </source>
</evidence>
<accession>H8IAL2</accession>
<gene>
    <name evidence="1" type="ordered locus">Mtc_1355</name>
</gene>
<name>H8IAL2_METCZ</name>
<evidence type="ECO:0000313" key="1">
    <source>
        <dbReference type="EMBL" id="AFD00109.1"/>
    </source>
</evidence>
<proteinExistence type="predicted"/>
<dbReference type="HOGENOM" id="CLU_1412359_0_0_2"/>
<dbReference type="eggNOG" id="arCOG11118">
    <property type="taxonomic scope" value="Archaea"/>
</dbReference>
<protein>
    <submittedName>
        <fullName evidence="1">Uncharacterized protein</fullName>
    </submittedName>
</protein>